<dbReference type="InterPro" id="IPR011990">
    <property type="entry name" value="TPR-like_helical_dom_sf"/>
</dbReference>
<comment type="caution">
    <text evidence="3">The sequence shown here is derived from an EMBL/GenBank/DDBJ whole genome shotgun (WGS) entry which is preliminary data.</text>
</comment>
<sequence>MNQQDAVSWQLFELQSQYENGEYSILLQKSNKILQLLSSLKPSSDDTSTTAKKKLLSTLQARCFALLKLGRTKEALQGLEKLLSNPVESIFSKEKKAEILYYKAYALYSEYQLEEALEVCQKIKELDPQREVLHLEAQILFRSSRYKEAAQLFCELLLSTPTVENICNAAAAQLLSGNPREALSTCQKQPGSYEVMFIEACAYCECGLTEKAERCLLEAMEQCSTALQQDKRTQEDIEEELLPLKTQLAFVYQISYRETKAEELFHDIVSKKVNDWNSYSVAVCNFVALRGYREVHDSLKRLKSIISKRSFVKLTHKQQVAILVNRILLLLHLRKFDACILALDELIKRKEWELVLVLKCCVLDRQRKWDEASDFVRDFAASHPALTLLCDAILAQMACNKGDLKNCIVLLKDSKNFSNYPSIISTVACLHEMLGETETAVQILRELVQKLESTSGESKKLMMFIGSLLRRKHLYAQAKEILEGYLSEHPNDVEVVAENVVAACHVDLSAAVSWAEKLPSLALDSSSMTEEAESKLLGLILRTHPSSNDEQNTTDRIHDRDKNSQKKRRRGKKPLPKGYSPNQPPPDPEKWLPRSVRNAQKKKKKSSKHHEIPKMQGADVSKADNIMDWQRSASSQANDSLPDRPKGSSRRKAPRKRR</sequence>
<reference evidence="3" key="2">
    <citation type="submission" date="2022-01" db="EMBL/GenBank/DDBJ databases">
        <authorList>
            <person name="Hirooka S."/>
            <person name="Miyagishima S.Y."/>
        </authorList>
    </citation>
    <scope>NUCLEOTIDE SEQUENCE</scope>
    <source>
        <strain evidence="3">NBRC 102759</strain>
    </source>
</reference>
<organism evidence="3 4">
    <name type="scientific">Galdieria partita</name>
    <dbReference type="NCBI Taxonomy" id="83374"/>
    <lineage>
        <taxon>Eukaryota</taxon>
        <taxon>Rhodophyta</taxon>
        <taxon>Bangiophyceae</taxon>
        <taxon>Galdieriales</taxon>
        <taxon>Galdieriaceae</taxon>
        <taxon>Galdieria</taxon>
    </lineage>
</organism>
<dbReference type="GO" id="GO:0043022">
    <property type="term" value="F:ribosome binding"/>
    <property type="evidence" value="ECO:0007669"/>
    <property type="project" value="TreeGrafter"/>
</dbReference>
<name>A0A9C7PXG3_9RHOD</name>
<dbReference type="GO" id="GO:0005786">
    <property type="term" value="C:signal recognition particle, endoplasmic reticulum targeting"/>
    <property type="evidence" value="ECO:0007669"/>
    <property type="project" value="UniProtKB-UniRule"/>
</dbReference>
<dbReference type="InterPro" id="IPR019734">
    <property type="entry name" value="TPR_rpt"/>
</dbReference>
<evidence type="ECO:0000313" key="4">
    <source>
        <dbReference type="Proteomes" id="UP001061958"/>
    </source>
</evidence>
<keyword evidence="4" id="KW-1185">Reference proteome</keyword>
<dbReference type="PIRSF" id="PIRSF038922">
    <property type="entry name" value="SRP72"/>
    <property type="match status" value="1"/>
</dbReference>
<feature type="region of interest" description="Disordered" evidence="2">
    <location>
        <begin position="543"/>
        <end position="658"/>
    </location>
</feature>
<dbReference type="InterPro" id="IPR026270">
    <property type="entry name" value="SRP72"/>
</dbReference>
<feature type="compositionally biased region" description="Basic residues" evidence="2">
    <location>
        <begin position="647"/>
        <end position="658"/>
    </location>
</feature>
<comment type="function">
    <text evidence="1">Component of the signal recognition particle (SRP) complex, a ribonucleoprotein complex that mediates the cotranslational targeting of secretory and membrane proteins to the endoplasmic reticulum (ER).</text>
</comment>
<evidence type="ECO:0000256" key="1">
    <source>
        <dbReference type="PIRNR" id="PIRNR038922"/>
    </source>
</evidence>
<dbReference type="OrthoDB" id="5421607at2759"/>
<protein>
    <recommendedName>
        <fullName evidence="1">Signal recognition particle subunit SRP72</fullName>
    </recommendedName>
</protein>
<keyword evidence="1" id="KW-0687">Ribonucleoprotein</keyword>
<reference evidence="3" key="1">
    <citation type="journal article" date="2022" name="Proc. Natl. Acad. Sci. U.S.A.">
        <title>Life cycle and functional genomics of the unicellular red alga Galdieria for elucidating algal and plant evolution and industrial use.</title>
        <authorList>
            <person name="Hirooka S."/>
            <person name="Itabashi T."/>
            <person name="Ichinose T.M."/>
            <person name="Onuma R."/>
            <person name="Fujiwara T."/>
            <person name="Yamashita S."/>
            <person name="Jong L.W."/>
            <person name="Tomita R."/>
            <person name="Iwane A.H."/>
            <person name="Miyagishima S.Y."/>
        </authorList>
    </citation>
    <scope>NUCLEOTIDE SEQUENCE</scope>
    <source>
        <strain evidence="3">NBRC 102759</strain>
    </source>
</reference>
<evidence type="ECO:0000313" key="3">
    <source>
        <dbReference type="EMBL" id="GJQ11292.1"/>
    </source>
</evidence>
<dbReference type="GO" id="GO:0006614">
    <property type="term" value="P:SRP-dependent cotranslational protein targeting to membrane"/>
    <property type="evidence" value="ECO:0007669"/>
    <property type="project" value="UniProtKB-UniRule"/>
</dbReference>
<proteinExistence type="inferred from homology"/>
<dbReference type="SMART" id="SM00028">
    <property type="entry name" value="TPR"/>
    <property type="match status" value="2"/>
</dbReference>
<keyword evidence="1" id="KW-0963">Cytoplasm</keyword>
<dbReference type="AlphaFoldDB" id="A0A9C7PXG3"/>
<evidence type="ECO:0000256" key="2">
    <source>
        <dbReference type="SAM" id="MobiDB-lite"/>
    </source>
</evidence>
<dbReference type="GO" id="GO:0008312">
    <property type="term" value="F:7S RNA binding"/>
    <property type="evidence" value="ECO:0007669"/>
    <property type="project" value="TreeGrafter"/>
</dbReference>
<feature type="compositionally biased region" description="Basic residues" evidence="2">
    <location>
        <begin position="599"/>
        <end position="608"/>
    </location>
</feature>
<feature type="compositionally biased region" description="Basic residues" evidence="2">
    <location>
        <begin position="565"/>
        <end position="575"/>
    </location>
</feature>
<comment type="subcellular location">
    <subcellularLocation>
        <location evidence="1">Cytoplasm</location>
    </subcellularLocation>
</comment>
<dbReference type="Gene3D" id="1.25.40.10">
    <property type="entry name" value="Tetratricopeptide repeat domain"/>
    <property type="match status" value="2"/>
</dbReference>
<comment type="similarity">
    <text evidence="1">Belongs to the SRP72 family.</text>
</comment>
<dbReference type="PANTHER" id="PTHR14094">
    <property type="entry name" value="SIGNAL RECOGNITION PARTICLE 72"/>
    <property type="match status" value="1"/>
</dbReference>
<dbReference type="SUPFAM" id="SSF48452">
    <property type="entry name" value="TPR-like"/>
    <property type="match status" value="2"/>
</dbReference>
<keyword evidence="1" id="KW-0733">Signal recognition particle</keyword>
<dbReference type="Proteomes" id="UP001061958">
    <property type="component" value="Unassembled WGS sequence"/>
</dbReference>
<feature type="compositionally biased region" description="Basic and acidic residues" evidence="2">
    <location>
        <begin position="553"/>
        <end position="564"/>
    </location>
</feature>
<dbReference type="PANTHER" id="PTHR14094:SF9">
    <property type="entry name" value="SIGNAL RECOGNITION PARTICLE SUBUNIT SRP72"/>
    <property type="match status" value="1"/>
</dbReference>
<dbReference type="EMBL" id="BQMJ01000023">
    <property type="protein sequence ID" value="GJQ11292.1"/>
    <property type="molecule type" value="Genomic_DNA"/>
</dbReference>
<accession>A0A9C7PXG3</accession>
<gene>
    <name evidence="3" type="ORF">GpartN1_g3083.t1</name>
</gene>